<evidence type="ECO:0000256" key="3">
    <source>
        <dbReference type="ARBA" id="ARBA00010617"/>
    </source>
</evidence>
<keyword evidence="4" id="KW-0349">Heme</keyword>
<keyword evidence="10" id="KW-0503">Monooxygenase</keyword>
<keyword evidence="7" id="KW-1133">Transmembrane helix</keyword>
<organism evidence="12 13">
    <name type="scientific">Citrus unshiu</name>
    <name type="common">Satsuma mandarin</name>
    <name type="synonym">Citrus nobilis var. unshiu</name>
    <dbReference type="NCBI Taxonomy" id="55188"/>
    <lineage>
        <taxon>Eukaryota</taxon>
        <taxon>Viridiplantae</taxon>
        <taxon>Streptophyta</taxon>
        <taxon>Embryophyta</taxon>
        <taxon>Tracheophyta</taxon>
        <taxon>Spermatophyta</taxon>
        <taxon>Magnoliopsida</taxon>
        <taxon>eudicotyledons</taxon>
        <taxon>Gunneridae</taxon>
        <taxon>Pentapetalae</taxon>
        <taxon>rosids</taxon>
        <taxon>malvids</taxon>
        <taxon>Sapindales</taxon>
        <taxon>Rutaceae</taxon>
        <taxon>Aurantioideae</taxon>
        <taxon>Citrus</taxon>
    </lineage>
</organism>
<dbReference type="AlphaFoldDB" id="A0A2H5QQ27"/>
<evidence type="ECO:0000313" key="12">
    <source>
        <dbReference type="EMBL" id="GAY66722.1"/>
    </source>
</evidence>
<dbReference type="SUPFAM" id="SSF48264">
    <property type="entry name" value="Cytochrome P450"/>
    <property type="match status" value="1"/>
</dbReference>
<dbReference type="InterPro" id="IPR036396">
    <property type="entry name" value="Cyt_P450_sf"/>
</dbReference>
<name>A0A2H5QQ27_CITUN</name>
<comment type="subcellular location">
    <subcellularLocation>
        <location evidence="2">Membrane</location>
        <topology evidence="2">Single-pass membrane protein</topology>
    </subcellularLocation>
</comment>
<evidence type="ECO:0000256" key="10">
    <source>
        <dbReference type="ARBA" id="ARBA00023033"/>
    </source>
</evidence>
<evidence type="ECO:0000256" key="6">
    <source>
        <dbReference type="ARBA" id="ARBA00022723"/>
    </source>
</evidence>
<keyword evidence="8" id="KW-0560">Oxidoreductase</keyword>
<keyword evidence="6" id="KW-0479">Metal-binding</keyword>
<gene>
    <name evidence="12" type="ORF">CUMW_251070</name>
</gene>
<comment type="caution">
    <text evidence="12">The sequence shown here is derived from an EMBL/GenBank/DDBJ whole genome shotgun (WGS) entry which is preliminary data.</text>
</comment>
<evidence type="ECO:0000256" key="5">
    <source>
        <dbReference type="ARBA" id="ARBA00022692"/>
    </source>
</evidence>
<dbReference type="PRINTS" id="PR00463">
    <property type="entry name" value="EP450I"/>
</dbReference>
<proteinExistence type="inferred from homology"/>
<protein>
    <recommendedName>
        <fullName evidence="14">Cytochrome P450</fullName>
    </recommendedName>
</protein>
<dbReference type="STRING" id="55188.A0A2H5QQ27"/>
<keyword evidence="5" id="KW-0812">Transmembrane</keyword>
<comment type="similarity">
    <text evidence="3">Belongs to the cytochrome P450 family.</text>
</comment>
<keyword evidence="11" id="KW-0472">Membrane</keyword>
<dbReference type="GO" id="GO:0005506">
    <property type="term" value="F:iron ion binding"/>
    <property type="evidence" value="ECO:0007669"/>
    <property type="project" value="InterPro"/>
</dbReference>
<dbReference type="EMBL" id="BDQV01000611">
    <property type="protein sequence ID" value="GAY66722.1"/>
    <property type="molecule type" value="Genomic_DNA"/>
</dbReference>
<dbReference type="GO" id="GO:0016020">
    <property type="term" value="C:membrane"/>
    <property type="evidence" value="ECO:0007669"/>
    <property type="project" value="UniProtKB-SubCell"/>
</dbReference>
<dbReference type="InterPro" id="IPR002401">
    <property type="entry name" value="Cyt_P450_E_grp-I"/>
</dbReference>
<dbReference type="PANTHER" id="PTHR24282">
    <property type="entry name" value="CYTOCHROME P450 FAMILY MEMBER"/>
    <property type="match status" value="1"/>
</dbReference>
<evidence type="ECO:0000256" key="8">
    <source>
        <dbReference type="ARBA" id="ARBA00023002"/>
    </source>
</evidence>
<dbReference type="Gene3D" id="1.10.630.10">
    <property type="entry name" value="Cytochrome P450"/>
    <property type="match status" value="1"/>
</dbReference>
<dbReference type="InterPro" id="IPR001128">
    <property type="entry name" value="Cyt_P450"/>
</dbReference>
<keyword evidence="9" id="KW-0408">Iron</keyword>
<accession>A0A2H5QQ27</accession>
<evidence type="ECO:0008006" key="14">
    <source>
        <dbReference type="Google" id="ProtNLM"/>
    </source>
</evidence>
<dbReference type="Pfam" id="PF00067">
    <property type="entry name" value="p450"/>
    <property type="match status" value="1"/>
</dbReference>
<reference evidence="12 13" key="1">
    <citation type="journal article" date="2017" name="Front. Genet.">
        <title>Draft sequencing of the heterozygous diploid genome of Satsuma (Citrus unshiu Marc.) using a hybrid assembly approach.</title>
        <authorList>
            <person name="Shimizu T."/>
            <person name="Tanizawa Y."/>
            <person name="Mochizuki T."/>
            <person name="Nagasaki H."/>
            <person name="Yoshioka T."/>
            <person name="Toyoda A."/>
            <person name="Fujiyama A."/>
            <person name="Kaminuma E."/>
            <person name="Nakamura Y."/>
        </authorList>
    </citation>
    <scope>NUCLEOTIDE SEQUENCE [LARGE SCALE GENOMIC DNA]</scope>
    <source>
        <strain evidence="13">cv. Miyagawa wase</strain>
    </source>
</reference>
<evidence type="ECO:0000256" key="7">
    <source>
        <dbReference type="ARBA" id="ARBA00022989"/>
    </source>
</evidence>
<comment type="cofactor">
    <cofactor evidence="1">
        <name>heme</name>
        <dbReference type="ChEBI" id="CHEBI:30413"/>
    </cofactor>
</comment>
<evidence type="ECO:0000313" key="13">
    <source>
        <dbReference type="Proteomes" id="UP000236630"/>
    </source>
</evidence>
<evidence type="ECO:0000256" key="11">
    <source>
        <dbReference type="ARBA" id="ARBA00023136"/>
    </source>
</evidence>
<evidence type="ECO:0000256" key="2">
    <source>
        <dbReference type="ARBA" id="ARBA00004167"/>
    </source>
</evidence>
<evidence type="ECO:0000256" key="9">
    <source>
        <dbReference type="ARBA" id="ARBA00023004"/>
    </source>
</evidence>
<dbReference type="GO" id="GO:0016705">
    <property type="term" value="F:oxidoreductase activity, acting on paired donors, with incorporation or reduction of molecular oxygen"/>
    <property type="evidence" value="ECO:0007669"/>
    <property type="project" value="InterPro"/>
</dbReference>
<dbReference type="Proteomes" id="UP000236630">
    <property type="component" value="Unassembled WGS sequence"/>
</dbReference>
<dbReference type="GO" id="GO:0020037">
    <property type="term" value="F:heme binding"/>
    <property type="evidence" value="ECO:0007669"/>
    <property type="project" value="InterPro"/>
</dbReference>
<dbReference type="GO" id="GO:0004497">
    <property type="term" value="F:monooxygenase activity"/>
    <property type="evidence" value="ECO:0007669"/>
    <property type="project" value="UniProtKB-KW"/>
</dbReference>
<keyword evidence="13" id="KW-1185">Reference proteome</keyword>
<evidence type="ECO:0000256" key="4">
    <source>
        <dbReference type="ARBA" id="ARBA00022617"/>
    </source>
</evidence>
<dbReference type="PANTHER" id="PTHR24282:SF255">
    <property type="entry name" value="CYTOCHROME P450 72A11-RELATED"/>
    <property type="match status" value="1"/>
</dbReference>
<dbReference type="InterPro" id="IPR050665">
    <property type="entry name" value="Cytochrome_P450_Monooxygen"/>
</dbReference>
<evidence type="ECO:0000256" key="1">
    <source>
        <dbReference type="ARBA" id="ARBA00001971"/>
    </source>
</evidence>
<sequence length="215" mass="24781">MLPTIHKSCNDMLRKWEMSFSKDESCELDVWPHIQTDVISRTAFGSNFEEGRKIFEVLSEQINLVIQASLFAYIPGWRFVPNKLNRKLNSNHNEMGELVKGIVNKRKEALKVGKASNNDDLLGILMESNHKEIQEKETGMSIEEVIEECKLFYLAGQETTASLLVWTMVLLCIHPEWQERAREEVCQVFGNREPKFEELNQLKVVSKSIELPLGL</sequence>